<protein>
    <submittedName>
        <fullName evidence="2">Description family protein</fullName>
    </submittedName>
</protein>
<reference evidence="2 3" key="1">
    <citation type="submission" date="2015-01" db="EMBL/GenBank/DDBJ databases">
        <title>Genome Sequencing of Rickettsiales.</title>
        <authorList>
            <person name="Daugherty S.C."/>
            <person name="Su Q."/>
            <person name="Abolude K."/>
            <person name="Beier-Sexton M."/>
            <person name="Carlyon J.A."/>
            <person name="Carter R."/>
            <person name="Day N.P."/>
            <person name="Dumler S.J."/>
            <person name="Dyachenko V."/>
            <person name="Godinez A."/>
            <person name="Kurtti T.J."/>
            <person name="Lichay M."/>
            <person name="Mullins K.E."/>
            <person name="Ott S."/>
            <person name="Pappas-Brown V."/>
            <person name="Paris D.H."/>
            <person name="Patel P."/>
            <person name="Richards A.L."/>
            <person name="Sadzewicz L."/>
            <person name="Sears K."/>
            <person name="Seidman D."/>
            <person name="Sengamalay N."/>
            <person name="Stenos J."/>
            <person name="Tallon L.J."/>
            <person name="Vincent G."/>
            <person name="Fraser C.M."/>
            <person name="Munderloh U."/>
            <person name="Dunning-Hotopp J.C."/>
        </authorList>
    </citation>
    <scope>NUCLEOTIDE SEQUENCE [LARGE SCALE GENOMIC DNA]</scope>
    <source>
        <strain evidence="2 3">UT144</strain>
    </source>
</reference>
<feature type="domain" description="UvrD-like helicase C-terminal" evidence="1">
    <location>
        <begin position="1"/>
        <end position="25"/>
    </location>
</feature>
<dbReference type="Pfam" id="PF13538">
    <property type="entry name" value="UvrD_C_2"/>
    <property type="match status" value="1"/>
</dbReference>
<dbReference type="Proteomes" id="UP000033580">
    <property type="component" value="Unassembled WGS sequence"/>
</dbReference>
<proteinExistence type="predicted"/>
<dbReference type="SUPFAM" id="SSF52540">
    <property type="entry name" value="P-loop containing nucleoside triphosphate hydrolases"/>
    <property type="match status" value="1"/>
</dbReference>
<dbReference type="PATRIC" id="fig|1441384.3.peg.613"/>
<dbReference type="EMBL" id="LAOR01000015">
    <property type="protein sequence ID" value="KJW07571.1"/>
    <property type="molecule type" value="Genomic_DNA"/>
</dbReference>
<organism evidence="2 3">
    <name type="scientific">Orientia tsutsugamushi str. UT144</name>
    <dbReference type="NCBI Taxonomy" id="1441384"/>
    <lineage>
        <taxon>Bacteria</taxon>
        <taxon>Pseudomonadati</taxon>
        <taxon>Pseudomonadota</taxon>
        <taxon>Alphaproteobacteria</taxon>
        <taxon>Rickettsiales</taxon>
        <taxon>Rickettsiaceae</taxon>
        <taxon>Rickettsieae</taxon>
        <taxon>Orientia</taxon>
    </lineage>
</organism>
<evidence type="ECO:0000259" key="1">
    <source>
        <dbReference type="Pfam" id="PF13538"/>
    </source>
</evidence>
<evidence type="ECO:0000313" key="2">
    <source>
        <dbReference type="EMBL" id="KJW07571.1"/>
    </source>
</evidence>
<gene>
    <name evidence="2" type="ORF">OTUT144_0356</name>
</gene>
<comment type="caution">
    <text evidence="2">The sequence shown here is derived from an EMBL/GenBank/DDBJ whole genome shotgun (WGS) entry which is preliminary data.</text>
</comment>
<dbReference type="InterPro" id="IPR027785">
    <property type="entry name" value="UvrD-like_helicase_C"/>
</dbReference>
<dbReference type="AlphaFoldDB" id="A0A0F3RNH8"/>
<dbReference type="Gene3D" id="3.40.50.300">
    <property type="entry name" value="P-loop containing nucleotide triphosphate hydrolases"/>
    <property type="match status" value="1"/>
</dbReference>
<sequence>QHYPMLQRKLIYTAITRAKKLVIVVGQKKALNIAIKKNIAELRYSMLKKKLMDIT</sequence>
<name>A0A0F3RNH8_ORITS</name>
<accession>A0A0F3RNH8</accession>
<feature type="non-terminal residue" evidence="2">
    <location>
        <position position="1"/>
    </location>
</feature>
<dbReference type="InterPro" id="IPR027417">
    <property type="entry name" value="P-loop_NTPase"/>
</dbReference>
<evidence type="ECO:0000313" key="3">
    <source>
        <dbReference type="Proteomes" id="UP000033580"/>
    </source>
</evidence>